<name>A0ABU3S7T0_9HYPH</name>
<dbReference type="Pfam" id="PF09722">
    <property type="entry name" value="Xre_MbcA_ParS_C"/>
    <property type="match status" value="1"/>
</dbReference>
<dbReference type="NCBIfam" id="TIGR02293">
    <property type="entry name" value="TAS_TIGR02293"/>
    <property type="match status" value="1"/>
</dbReference>
<protein>
    <submittedName>
        <fullName evidence="3">Antitoxin Xre/MbcA/ParS toxin-binding domain-containing protein</fullName>
    </submittedName>
</protein>
<keyword evidence="4" id="KW-1185">Reference proteome</keyword>
<sequence length="142" mass="15067">MTTIRAVDVVGGPEVIGAPLDSARAIIAAVRRGFPVAAVEHVIASGRMTLAEIDEVVLPRKTLSHRRKIGTLTSEQSDRLVRAARVIAEAEETFGSQEKAGRWLRRPTEALGGEKPIALLDTSEGAAEVETLLGRIAHGIAA</sequence>
<dbReference type="Proteomes" id="UP001254257">
    <property type="component" value="Unassembled WGS sequence"/>
</dbReference>
<dbReference type="InterPro" id="IPR011979">
    <property type="entry name" value="Antitox_Xre"/>
</dbReference>
<evidence type="ECO:0000259" key="1">
    <source>
        <dbReference type="Pfam" id="PF09722"/>
    </source>
</evidence>
<accession>A0ABU3S7T0</accession>
<gene>
    <name evidence="3" type="ORF">RKE40_12745</name>
</gene>
<evidence type="ECO:0000259" key="2">
    <source>
        <dbReference type="Pfam" id="PF20432"/>
    </source>
</evidence>
<evidence type="ECO:0000313" key="3">
    <source>
        <dbReference type="EMBL" id="MDU0340761.1"/>
    </source>
</evidence>
<proteinExistence type="predicted"/>
<feature type="domain" description="Antitoxin Xre-like helix-turn-helix" evidence="2">
    <location>
        <begin position="26"/>
        <end position="85"/>
    </location>
</feature>
<dbReference type="InterPro" id="IPR046847">
    <property type="entry name" value="Xre-like_HTH"/>
</dbReference>
<dbReference type="Pfam" id="PF20432">
    <property type="entry name" value="Xre-like-HTH"/>
    <property type="match status" value="1"/>
</dbReference>
<comment type="caution">
    <text evidence="3">The sequence shown here is derived from an EMBL/GenBank/DDBJ whole genome shotgun (WGS) entry which is preliminary data.</text>
</comment>
<dbReference type="RefSeq" id="WP_066468768.1">
    <property type="nucleotide sequence ID" value="NZ_JAWDID010000016.1"/>
</dbReference>
<feature type="domain" description="Antitoxin Xre/MbcA/ParS-like toxin-binding" evidence="1">
    <location>
        <begin position="90"/>
        <end position="139"/>
    </location>
</feature>
<dbReference type="InterPro" id="IPR024467">
    <property type="entry name" value="Xre/MbcA/ParS-like_toxin-bd"/>
</dbReference>
<reference evidence="3 4" key="1">
    <citation type="submission" date="2023-09" db="EMBL/GenBank/DDBJ databases">
        <title>Whole genome shotgun sequencing (WGS) of Bosea sp. ZW T0_25, isolated from stored onions (Allium cepa).</title>
        <authorList>
            <person name="Stoll D.A."/>
            <person name="Huch M."/>
        </authorList>
    </citation>
    <scope>NUCLEOTIDE SEQUENCE [LARGE SCALE GENOMIC DNA]</scope>
    <source>
        <strain evidence="3 4">ZW T0_25</strain>
    </source>
</reference>
<evidence type="ECO:0000313" key="4">
    <source>
        <dbReference type="Proteomes" id="UP001254257"/>
    </source>
</evidence>
<dbReference type="EMBL" id="JAWDID010000016">
    <property type="protein sequence ID" value="MDU0340761.1"/>
    <property type="molecule type" value="Genomic_DNA"/>
</dbReference>
<organism evidence="3 4">
    <name type="scientific">Bosea rubneri</name>
    <dbReference type="NCBI Taxonomy" id="3075434"/>
    <lineage>
        <taxon>Bacteria</taxon>
        <taxon>Pseudomonadati</taxon>
        <taxon>Pseudomonadota</taxon>
        <taxon>Alphaproteobacteria</taxon>
        <taxon>Hyphomicrobiales</taxon>
        <taxon>Boseaceae</taxon>
        <taxon>Bosea</taxon>
    </lineage>
</organism>